<evidence type="ECO:0000313" key="2">
    <source>
        <dbReference type="Proteomes" id="UP000070501"/>
    </source>
</evidence>
<evidence type="ECO:0000313" key="1">
    <source>
        <dbReference type="EMBL" id="KXJ88050.1"/>
    </source>
</evidence>
<dbReference type="EMBL" id="KQ964260">
    <property type="protein sequence ID" value="KXJ88050.1"/>
    <property type="molecule type" value="Genomic_DNA"/>
</dbReference>
<protein>
    <submittedName>
        <fullName evidence="1">Uncharacterized protein</fullName>
    </submittedName>
</protein>
<dbReference type="InParanoid" id="A0A136ISV8"/>
<proteinExistence type="predicted"/>
<gene>
    <name evidence="1" type="ORF">Micbo1qcDRAFT_178685</name>
</gene>
<dbReference type="STRING" id="196109.A0A136ISV8"/>
<dbReference type="AlphaFoldDB" id="A0A136ISV8"/>
<sequence>MAGFSISFDAHRPSKSTSGEQKFGALVSLKAPQAGHNEWVAEQLEVSSGLSLNDDRSKKELDWAHGPVKITGYINTDTFELGLSPVIAGISTGNVYGDLRQNVELRINLATTQGTTRFYLKNGNELWISVDVKVNFGGNTVGDYKIISL</sequence>
<dbReference type="OrthoDB" id="3832365at2759"/>
<organism evidence="1 2">
    <name type="scientific">Microdochium bolleyi</name>
    <dbReference type="NCBI Taxonomy" id="196109"/>
    <lineage>
        <taxon>Eukaryota</taxon>
        <taxon>Fungi</taxon>
        <taxon>Dikarya</taxon>
        <taxon>Ascomycota</taxon>
        <taxon>Pezizomycotina</taxon>
        <taxon>Sordariomycetes</taxon>
        <taxon>Xylariomycetidae</taxon>
        <taxon>Xylariales</taxon>
        <taxon>Microdochiaceae</taxon>
        <taxon>Microdochium</taxon>
    </lineage>
</organism>
<name>A0A136ISV8_9PEZI</name>
<dbReference type="Proteomes" id="UP000070501">
    <property type="component" value="Unassembled WGS sequence"/>
</dbReference>
<reference evidence="2" key="1">
    <citation type="submission" date="2016-02" db="EMBL/GenBank/DDBJ databases">
        <title>Draft genome sequence of Microdochium bolleyi, a fungal endophyte of beachgrass.</title>
        <authorList>
            <consortium name="DOE Joint Genome Institute"/>
            <person name="David A.S."/>
            <person name="May G."/>
            <person name="Haridas S."/>
            <person name="Lim J."/>
            <person name="Wang M."/>
            <person name="Labutti K."/>
            <person name="Lipzen A."/>
            <person name="Barry K."/>
            <person name="Grigoriev I.V."/>
        </authorList>
    </citation>
    <scope>NUCLEOTIDE SEQUENCE [LARGE SCALE GENOMIC DNA]</scope>
    <source>
        <strain evidence="2">J235TASD1</strain>
    </source>
</reference>
<keyword evidence="2" id="KW-1185">Reference proteome</keyword>
<accession>A0A136ISV8</accession>